<evidence type="ECO:0000313" key="1">
    <source>
        <dbReference type="EMBL" id="UUM30902.1"/>
    </source>
</evidence>
<reference evidence="1" key="1">
    <citation type="submission" date="2022-07" db="EMBL/GenBank/DDBJ databases">
        <title>Complete genome of Vibrio japonicus strain JCM 31412T and phylogenomic assessment of the Nereis clade of the genus Vibrio.</title>
        <authorList>
            <person name="Shlafstein M.D."/>
            <person name="Emsley S.A."/>
            <person name="Ushijima B."/>
            <person name="Videau P."/>
            <person name="Saw J.H."/>
        </authorList>
    </citation>
    <scope>NUCLEOTIDE SEQUENCE</scope>
    <source>
        <strain evidence="1">JCM 31412</strain>
    </source>
</reference>
<dbReference type="EMBL" id="CP102096">
    <property type="protein sequence ID" value="UUM30902.1"/>
    <property type="molecule type" value="Genomic_DNA"/>
</dbReference>
<gene>
    <name evidence="1" type="ORF">NP165_01720</name>
</gene>
<sequence length="479" mass="53100">MSNSSFLGKFRQNNQSTARLSIVVQPGGLYFSSLSESKLPSYVELDGLPWQKVLNNTLKDHGVSGVSADVVLHSNLYQTYQIDKPAIPTEELSAALPFLLKDLISERITDIVADAAPLPTGNKLQVFVVSREIVLSLYEQFNQLNIKLERILVEEEVWAHSAQKLTQFLLLQRSKKGQFRVFAFIDGRCTFQRTIRGIESPLTGVASSILQLDGLALELQRSIDYLSSQMKGASLHQMKVCCDEEQQGEVVSALGERLSVKVLPLNDAGRESGTLLVENTTSALTDAVNLFPSYLKPKKEYFTLKNVLLGWGVAAAALVAVYSGVMYQQNDLTKQLYLIKAQEAEFAQQSKTLKQRIASHKPSPEKIAAVSRLEIEIEAKRRSLGAIKEHDAAQQMGYSGVMQSLAKLGRNDISLSSISISTHSLDLKGLAKDPQSVPSWIGQFKNELNLVGRTFEKLKIGRNEQGILTFELKTKEERS</sequence>
<dbReference type="Proteomes" id="UP001058602">
    <property type="component" value="Chromosome 1"/>
</dbReference>
<name>A0ABY5LFU4_9VIBR</name>
<dbReference type="SUPFAM" id="SSF53067">
    <property type="entry name" value="Actin-like ATPase domain"/>
    <property type="match status" value="1"/>
</dbReference>
<protein>
    <submittedName>
        <fullName evidence="1">MSHA biogenesis protein MshI</fullName>
    </submittedName>
</protein>
<dbReference type="RefSeq" id="WP_257084630.1">
    <property type="nucleotide sequence ID" value="NZ_CP102096.1"/>
</dbReference>
<evidence type="ECO:0000313" key="2">
    <source>
        <dbReference type="Proteomes" id="UP001058602"/>
    </source>
</evidence>
<accession>A0ABY5LFU4</accession>
<dbReference type="Gene3D" id="3.30.420.380">
    <property type="match status" value="1"/>
</dbReference>
<dbReference type="InterPro" id="IPR016871">
    <property type="entry name" value="MSHA_biogenesis_MshI"/>
</dbReference>
<keyword evidence="2" id="KW-1185">Reference proteome</keyword>
<dbReference type="InterPro" id="IPR043129">
    <property type="entry name" value="ATPase_NBD"/>
</dbReference>
<organism evidence="1 2">
    <name type="scientific">Vibrio japonicus</name>
    <dbReference type="NCBI Taxonomy" id="1824638"/>
    <lineage>
        <taxon>Bacteria</taxon>
        <taxon>Pseudomonadati</taxon>
        <taxon>Pseudomonadota</taxon>
        <taxon>Gammaproteobacteria</taxon>
        <taxon>Vibrionales</taxon>
        <taxon>Vibrionaceae</taxon>
        <taxon>Vibrio</taxon>
    </lineage>
</organism>
<proteinExistence type="predicted"/>
<dbReference type="PIRSF" id="PIRSF028153">
    <property type="entry name" value="MSHA_biogenesis_protein_MshI"/>
    <property type="match status" value="1"/>
</dbReference>